<reference evidence="4" key="1">
    <citation type="submission" date="2019-10" db="EMBL/GenBank/DDBJ databases">
        <title>Lactobacillus agilis SY111 Whole Genome Sequencing Project.</title>
        <authorList>
            <person name="Suzuki S."/>
            <person name="Endo A."/>
            <person name="Maeno S."/>
            <person name="Shiwa Y."/>
            <person name="Matsutani M."/>
            <person name="Kajikawa A."/>
        </authorList>
    </citation>
    <scope>NUCLEOTIDE SEQUENCE</scope>
    <source>
        <strain evidence="4">SY111</strain>
    </source>
</reference>
<dbReference type="NCBIfam" id="TIGR01554">
    <property type="entry name" value="major_cap_HK97"/>
    <property type="match status" value="1"/>
</dbReference>
<accession>A0A6F9XV30</accession>
<organism evidence="4">
    <name type="scientific">Ligilactobacillus agilis</name>
    <dbReference type="NCBI Taxonomy" id="1601"/>
    <lineage>
        <taxon>Bacteria</taxon>
        <taxon>Bacillati</taxon>
        <taxon>Bacillota</taxon>
        <taxon>Bacilli</taxon>
        <taxon>Lactobacillales</taxon>
        <taxon>Lactobacillaceae</taxon>
        <taxon>Ligilactobacillus</taxon>
    </lineage>
</organism>
<evidence type="ECO:0000259" key="3">
    <source>
        <dbReference type="Pfam" id="PF05065"/>
    </source>
</evidence>
<dbReference type="AlphaFoldDB" id="A0A6F9XV30"/>
<protein>
    <submittedName>
        <fullName evidence="4">Phage capsid protein</fullName>
    </submittedName>
</protein>
<dbReference type="Gene3D" id="3.30.2320.10">
    <property type="entry name" value="hypothetical protein PF0899 domain"/>
    <property type="match status" value="1"/>
</dbReference>
<dbReference type="SUPFAM" id="SSF56563">
    <property type="entry name" value="Major capsid protein gp5"/>
    <property type="match status" value="1"/>
</dbReference>
<name>A0A6F9XV30_9LACO</name>
<evidence type="ECO:0000313" key="4">
    <source>
        <dbReference type="EMBL" id="GET09025.1"/>
    </source>
</evidence>
<gene>
    <name evidence="4" type="ORF">SY111_16490</name>
</gene>
<dbReference type="Gene3D" id="3.30.2400.10">
    <property type="entry name" value="Major capsid protein gp5"/>
    <property type="match status" value="1"/>
</dbReference>
<proteinExistence type="predicted"/>
<feature type="domain" description="Phage capsid-like C-terminal" evidence="3">
    <location>
        <begin position="125"/>
        <end position="388"/>
    </location>
</feature>
<sequence>MNKDNLNKLKAALDEAGSKVQALQDKRAAMILDLKNDVDSHSQEELVQLKNELDKALAIRDAAEEAYTDERANQIVNMKEEDKQPLTAKEQDLKNKFVTDFKNMMNGKIFNQVDSSMDGSGSSAGLTIPQDIQTAIHSLVRQYDSLQDYVNVEAVGTATGSRVYEKWADITPLSELDDEGAKISDNDDPKLLTVKYTIKRYSGINTATNSLLKDTAENILAWLSGWIAKKVVVTRNTKILGAIDALPKKPTLTKWDDIIDLEGKVDPAIKKTSIFMTNSSGFTALRKVKDAMGQYLMTPDVRNPAVYTIDGYRVVEISDKWLADNAGAHPLYFGDLKQAVTLFDRESMSLLSTNIGGGAFETDSTKVRVIDRFDVVATDTEAFIPGSFKTIADQKANIAPSAS</sequence>
<dbReference type="InterPro" id="IPR054612">
    <property type="entry name" value="Phage_capsid-like_C"/>
</dbReference>
<evidence type="ECO:0000256" key="1">
    <source>
        <dbReference type="ARBA" id="ARBA00004328"/>
    </source>
</evidence>
<comment type="subcellular location">
    <subcellularLocation>
        <location evidence="1">Virion</location>
    </subcellularLocation>
</comment>
<dbReference type="RefSeq" id="WP_172586320.1">
    <property type="nucleotide sequence ID" value="NZ_BLAN01000109.1"/>
</dbReference>
<comment type="caution">
    <text evidence="4">The sequence shown here is derived from an EMBL/GenBank/DDBJ whole genome shotgun (WGS) entry which is preliminary data.</text>
</comment>
<dbReference type="InterPro" id="IPR024455">
    <property type="entry name" value="Phage_capsid"/>
</dbReference>
<dbReference type="Proteomes" id="UP000494178">
    <property type="component" value="Unassembled WGS sequence"/>
</dbReference>
<evidence type="ECO:0000256" key="2">
    <source>
        <dbReference type="SAM" id="Coils"/>
    </source>
</evidence>
<dbReference type="Pfam" id="PF05065">
    <property type="entry name" value="Phage_capsid"/>
    <property type="match status" value="1"/>
</dbReference>
<feature type="coiled-coil region" evidence="2">
    <location>
        <begin position="6"/>
        <end position="66"/>
    </location>
</feature>
<keyword evidence="2" id="KW-0175">Coiled coil</keyword>
<dbReference type="EMBL" id="BLAN01000109">
    <property type="protein sequence ID" value="GET09025.1"/>
    <property type="molecule type" value="Genomic_DNA"/>
</dbReference>